<keyword evidence="2" id="KW-0862">Zinc</keyword>
<dbReference type="SUPFAM" id="SSF57845">
    <property type="entry name" value="B-box zinc-binding domain"/>
    <property type="match status" value="1"/>
</dbReference>
<dbReference type="Gene3D" id="2.60.120.920">
    <property type="match status" value="1"/>
</dbReference>
<evidence type="ECO:0000313" key="9">
    <source>
        <dbReference type="RefSeq" id="XP_032808233.1"/>
    </source>
</evidence>
<dbReference type="AlphaFoldDB" id="A0AAJ7T116"/>
<reference evidence="8 9" key="1">
    <citation type="submission" date="2025-04" db="UniProtKB">
        <authorList>
            <consortium name="RefSeq"/>
        </authorList>
    </citation>
    <scope>IDENTIFICATION</scope>
    <source>
        <tissue evidence="8 9">Sperm</tissue>
    </source>
</reference>
<name>A0AAJ7T116_PETMA</name>
<dbReference type="RefSeq" id="XP_032808233.1">
    <property type="nucleotide sequence ID" value="XM_032952342.1"/>
</dbReference>
<evidence type="ECO:0000259" key="6">
    <source>
        <dbReference type="PROSITE" id="PS50188"/>
    </source>
</evidence>
<dbReference type="PANTHER" id="PTHR24103">
    <property type="entry name" value="E3 UBIQUITIN-PROTEIN LIGASE TRIM"/>
    <property type="match status" value="1"/>
</dbReference>
<dbReference type="InterPro" id="IPR043136">
    <property type="entry name" value="B30.2/SPRY_sf"/>
</dbReference>
<dbReference type="InterPro" id="IPR013320">
    <property type="entry name" value="ConA-like_dom_sf"/>
</dbReference>
<dbReference type="InterPro" id="IPR003879">
    <property type="entry name" value="Butyrophylin_SPRY"/>
</dbReference>
<evidence type="ECO:0000313" key="10">
    <source>
        <dbReference type="RefSeq" id="XP_032808234.1"/>
    </source>
</evidence>
<evidence type="ECO:0000256" key="2">
    <source>
        <dbReference type="ARBA" id="ARBA00022833"/>
    </source>
</evidence>
<dbReference type="Pfam" id="PF00643">
    <property type="entry name" value="zf-B_box"/>
    <property type="match status" value="1"/>
</dbReference>
<dbReference type="Pfam" id="PF13765">
    <property type="entry name" value="PRY"/>
    <property type="match status" value="1"/>
</dbReference>
<gene>
    <name evidence="8 9 10" type="primary">LOC116941342</name>
</gene>
<dbReference type="PRINTS" id="PR01407">
    <property type="entry name" value="BUTYPHLNCDUF"/>
</dbReference>
<keyword evidence="1 3" id="KW-0479">Metal-binding</keyword>
<accession>A0AAJ7T116</accession>
<feature type="domain" description="B box-type" evidence="5">
    <location>
        <begin position="161"/>
        <end position="202"/>
    </location>
</feature>
<dbReference type="SMART" id="SM00336">
    <property type="entry name" value="BBOX"/>
    <property type="match status" value="1"/>
</dbReference>
<keyword evidence="7" id="KW-1185">Reference proteome</keyword>
<proteinExistence type="predicted"/>
<feature type="compositionally biased region" description="Basic and acidic residues" evidence="4">
    <location>
        <begin position="115"/>
        <end position="125"/>
    </location>
</feature>
<organism evidence="7 9">
    <name type="scientific">Petromyzon marinus</name>
    <name type="common">Sea lamprey</name>
    <dbReference type="NCBI Taxonomy" id="7757"/>
    <lineage>
        <taxon>Eukaryota</taxon>
        <taxon>Metazoa</taxon>
        <taxon>Chordata</taxon>
        <taxon>Craniata</taxon>
        <taxon>Vertebrata</taxon>
        <taxon>Cyclostomata</taxon>
        <taxon>Hyperoartia</taxon>
        <taxon>Petromyzontiformes</taxon>
        <taxon>Petromyzontidae</taxon>
        <taxon>Petromyzon</taxon>
    </lineage>
</organism>
<dbReference type="InterPro" id="IPR006574">
    <property type="entry name" value="PRY"/>
</dbReference>
<dbReference type="PROSITE" id="PS50188">
    <property type="entry name" value="B302_SPRY"/>
    <property type="match status" value="1"/>
</dbReference>
<evidence type="ECO:0000256" key="3">
    <source>
        <dbReference type="PROSITE-ProRule" id="PRU00024"/>
    </source>
</evidence>
<dbReference type="RefSeq" id="XP_032808232.1">
    <property type="nucleotide sequence ID" value="XM_032952341.1"/>
</dbReference>
<keyword evidence="1 3" id="KW-0863">Zinc-finger</keyword>
<feature type="domain" description="B30.2/SPRY" evidence="6">
    <location>
        <begin position="352"/>
        <end position="554"/>
    </location>
</feature>
<dbReference type="InterPro" id="IPR000315">
    <property type="entry name" value="Znf_B-box"/>
</dbReference>
<dbReference type="SMART" id="SM00589">
    <property type="entry name" value="PRY"/>
    <property type="match status" value="1"/>
</dbReference>
<dbReference type="InterPro" id="IPR003877">
    <property type="entry name" value="SPRY_dom"/>
</dbReference>
<dbReference type="GO" id="GO:0008270">
    <property type="term" value="F:zinc ion binding"/>
    <property type="evidence" value="ECO:0007669"/>
    <property type="project" value="UniProtKB-KW"/>
</dbReference>
<feature type="compositionally biased region" description="Pro residues" evidence="4">
    <location>
        <begin position="96"/>
        <end position="108"/>
    </location>
</feature>
<dbReference type="Pfam" id="PF00622">
    <property type="entry name" value="SPRY"/>
    <property type="match status" value="1"/>
</dbReference>
<dbReference type="Gene3D" id="3.30.160.60">
    <property type="entry name" value="Classic Zinc Finger"/>
    <property type="match status" value="1"/>
</dbReference>
<dbReference type="RefSeq" id="XP_032808234.1">
    <property type="nucleotide sequence ID" value="XM_032952343.1"/>
</dbReference>
<feature type="region of interest" description="Disordered" evidence="4">
    <location>
        <begin position="96"/>
        <end position="125"/>
    </location>
</feature>
<evidence type="ECO:0000313" key="8">
    <source>
        <dbReference type="RefSeq" id="XP_032808232.1"/>
    </source>
</evidence>
<dbReference type="KEGG" id="pmrn:116941342"/>
<dbReference type="SMART" id="SM00449">
    <property type="entry name" value="SPRY"/>
    <property type="match status" value="1"/>
</dbReference>
<evidence type="ECO:0000259" key="5">
    <source>
        <dbReference type="PROSITE" id="PS50119"/>
    </source>
</evidence>
<dbReference type="Proteomes" id="UP001318040">
    <property type="component" value="Chromosome 11"/>
</dbReference>
<sequence length="583" mass="63132">MSSDSSEPLQFDIEVSATEGNREAATVAKLPPPCLARALEISVTNDVSGVQNPGLEFFSDLLSANTIPAQPLERVGTDTRGASKEPGCLSEIWYGAPPPPPPPPPPVPVAEACDEAPRSDNDAERCGADVRGDAECVWTGPAGDSDADADPGEGSMPPAPSCIARCSKHGAHLRVYCADDGQVMCVRCQTSMRHNGHRILSDVEAAETMQASHHDWLEKLTKRKEWNIQIIEAIKKTSTEAAEEAERAKRRAGVQYQALISLLEDERTHVLRLIGERQLERRRRHELLMLAIARETQGLQSAIDSLHAAVTAQALPHQTLQAFKAIQESLKGAEKEPPDITQNQNNGLQAVFESEAKISKLLKAFEPKLTEVMLDPETAHPNLEISANGVEVRCVRMRRDVPEEPGRFLSTLNVLACRGLPALTHHGCCYWEVVVAGKTGWTVGMAYASVPRVDCSRLGRNSGSWALELHNGVYTAWHGGVAEPPLALAVPRPTVVGVLLVEGAGTLAFFDAASMALLHAFHARFLEPLYPALNPHSCREQRNTAPLRLVEPDRAQHSDSVATATTAAATKPSFKLVLSGLFS</sequence>
<evidence type="ECO:0000313" key="7">
    <source>
        <dbReference type="Proteomes" id="UP001318040"/>
    </source>
</evidence>
<evidence type="ECO:0000256" key="4">
    <source>
        <dbReference type="SAM" id="MobiDB-lite"/>
    </source>
</evidence>
<dbReference type="InterPro" id="IPR050143">
    <property type="entry name" value="TRIM/RBCC"/>
</dbReference>
<protein>
    <submittedName>
        <fullName evidence="8 9">E3 ubiquitin-protein ligase TRIM7-like</fullName>
    </submittedName>
</protein>
<evidence type="ECO:0000256" key="1">
    <source>
        <dbReference type="ARBA" id="ARBA00022771"/>
    </source>
</evidence>
<dbReference type="InterPro" id="IPR001870">
    <property type="entry name" value="B30.2/SPRY"/>
</dbReference>
<dbReference type="SUPFAM" id="SSF49899">
    <property type="entry name" value="Concanavalin A-like lectins/glucanases"/>
    <property type="match status" value="1"/>
</dbReference>
<dbReference type="PROSITE" id="PS50119">
    <property type="entry name" value="ZF_BBOX"/>
    <property type="match status" value="1"/>
</dbReference>